<gene>
    <name evidence="2" type="ORF">SNOG_11175</name>
</gene>
<evidence type="ECO:0000313" key="3">
    <source>
        <dbReference type="Proteomes" id="UP000001055"/>
    </source>
</evidence>
<accession>Q0UAN9</accession>
<dbReference type="InParanoid" id="Q0UAN9"/>
<name>Q0UAN9_PHANO</name>
<dbReference type="KEGG" id="pno:SNOG_11175"/>
<feature type="compositionally biased region" description="Basic and acidic residues" evidence="1">
    <location>
        <begin position="60"/>
        <end position="78"/>
    </location>
</feature>
<dbReference type="Proteomes" id="UP000001055">
    <property type="component" value="Unassembled WGS sequence"/>
</dbReference>
<dbReference type="RefSeq" id="XP_001801422.1">
    <property type="nucleotide sequence ID" value="XM_001801370.1"/>
</dbReference>
<evidence type="ECO:0000256" key="1">
    <source>
        <dbReference type="SAM" id="MobiDB-lite"/>
    </source>
</evidence>
<evidence type="ECO:0000313" key="2">
    <source>
        <dbReference type="EMBL" id="EAT81674.1"/>
    </source>
</evidence>
<reference evidence="3" key="1">
    <citation type="journal article" date="2007" name="Plant Cell">
        <title>Dothideomycete-plant interactions illuminated by genome sequencing and EST analysis of the wheat pathogen Stagonospora nodorum.</title>
        <authorList>
            <person name="Hane J.K."/>
            <person name="Lowe R.G."/>
            <person name="Solomon P.S."/>
            <person name="Tan K.C."/>
            <person name="Schoch C.L."/>
            <person name="Spatafora J.W."/>
            <person name="Crous P.W."/>
            <person name="Kodira C."/>
            <person name="Birren B.W."/>
            <person name="Galagan J.E."/>
            <person name="Torriani S.F."/>
            <person name="McDonald B.A."/>
            <person name="Oliver R.P."/>
        </authorList>
    </citation>
    <scope>NUCLEOTIDE SEQUENCE [LARGE SCALE GENOMIC DNA]</scope>
    <source>
        <strain evidence="3">SN15 / ATCC MYA-4574 / FGSC 10173</strain>
    </source>
</reference>
<feature type="region of interest" description="Disordered" evidence="1">
    <location>
        <begin position="50"/>
        <end position="93"/>
    </location>
</feature>
<protein>
    <submittedName>
        <fullName evidence="2">Uncharacterized protein</fullName>
    </submittedName>
</protein>
<dbReference type="AlphaFoldDB" id="Q0UAN9"/>
<dbReference type="VEuPathDB" id="FungiDB:JI435_111750"/>
<dbReference type="GeneID" id="5978330"/>
<organism evidence="2 3">
    <name type="scientific">Phaeosphaeria nodorum (strain SN15 / ATCC MYA-4574 / FGSC 10173)</name>
    <name type="common">Glume blotch fungus</name>
    <name type="synonym">Parastagonospora nodorum</name>
    <dbReference type="NCBI Taxonomy" id="321614"/>
    <lineage>
        <taxon>Eukaryota</taxon>
        <taxon>Fungi</taxon>
        <taxon>Dikarya</taxon>
        <taxon>Ascomycota</taxon>
        <taxon>Pezizomycotina</taxon>
        <taxon>Dothideomycetes</taxon>
        <taxon>Pleosporomycetidae</taxon>
        <taxon>Pleosporales</taxon>
        <taxon>Pleosporineae</taxon>
        <taxon>Phaeosphaeriaceae</taxon>
        <taxon>Parastagonospora</taxon>
    </lineage>
</organism>
<proteinExistence type="predicted"/>
<sequence length="104" mass="10981">MVDPGEATWKDPGFWLEDAEAYSLEPEPSKLAGIEFAKGQPDTALEGFGLQPAGTPTGQEAHEALKQSNEDNRSRDKATSGGSKCVKLSATSAPQCSKCAKRAV</sequence>
<dbReference type="EMBL" id="CH445342">
    <property type="protein sequence ID" value="EAT81674.1"/>
    <property type="molecule type" value="Genomic_DNA"/>
</dbReference>